<proteinExistence type="predicted"/>
<gene>
    <name evidence="1" type="ORF">DCW74_01585</name>
</gene>
<comment type="caution">
    <text evidence="1">The sequence shown here is derived from an EMBL/GenBank/DDBJ whole genome shotgun (WGS) entry which is preliminary data.</text>
</comment>
<evidence type="ECO:0000313" key="1">
    <source>
        <dbReference type="EMBL" id="HAW74408.1"/>
    </source>
</evidence>
<dbReference type="EMBL" id="DNAN01000056">
    <property type="protein sequence ID" value="HAW74408.1"/>
    <property type="molecule type" value="Genomic_DNA"/>
</dbReference>
<name>A0A350NZE1_9ALTE</name>
<evidence type="ECO:0008006" key="3">
    <source>
        <dbReference type="Google" id="ProtNLM"/>
    </source>
</evidence>
<dbReference type="Proteomes" id="UP000263517">
    <property type="component" value="Unassembled WGS sequence"/>
</dbReference>
<sequence length="689" mass="74747">MSRIQQYQSSFTIGELDPLLRGRIDLQQYYSSVDLAENVIFEPQGGFSRRPGLRFLTDLTSDNAANGTMLIPFEFSTEQSFMIVATALSGIAIRFRFYADNTLLTNINGTGLSYADYNVGTVYSVGTYDINKLYYTQSSDTLILVHENFAPFKIVRGANNTTWTISALSLTIPKVAFTTSLTTPSGTITPDAVDGTVKITASSSIFSSGNVDQFINVTNGFGRARIIQFNSSTEVLVVTEVPFFSTDAIASGNYQIESGYEDAWANSRGWPRTCTFHEGRLYFGGSASLPTTLFGSKVNDFFNFKQSEALDDDAIQISLTTDVVNAITGIRSGRDLQIFTTGAEFFIPQADLDPITPSNITVKSATRRGSKFGIRPQAAESGTLFIQRQGKALREMLFSDVELSYVANNVSLLSSHMIIDPQRMALRAATDTTEGDLLLILNGSSTAGYRSSSTGFTGTIAAFMLNRGQQIVAPSSLSTDGDFVDVGVELANIYVITKRTIDSSTKYYLEVFDDDRTTDSSIQYFTGATTPDQGLPGSTTAGSLSHLEGETVKVIRDDIVDTDQTVSSGNVTLGGIPASYAEVGLDYTVTVKTQPFEPRLSSGTVQGQRRRILEVSPILFRTQNLTLNGKEIALNSVPISGAGTVPTFTGTKKTQGFLGYSRDAQITISQNQPVFFTLLALDYKVSVGQ</sequence>
<reference evidence="1 2" key="1">
    <citation type="journal article" date="2018" name="Nat. Biotechnol.">
        <title>A standardized bacterial taxonomy based on genome phylogeny substantially revises the tree of life.</title>
        <authorList>
            <person name="Parks D.H."/>
            <person name="Chuvochina M."/>
            <person name="Waite D.W."/>
            <person name="Rinke C."/>
            <person name="Skarshewski A."/>
            <person name="Chaumeil P.A."/>
            <person name="Hugenholtz P."/>
        </authorList>
    </citation>
    <scope>NUCLEOTIDE SEQUENCE [LARGE SCALE GENOMIC DNA]</scope>
    <source>
        <strain evidence="1">UBA11978</strain>
    </source>
</reference>
<organism evidence="1 2">
    <name type="scientific">Alteromonas australica</name>
    <dbReference type="NCBI Taxonomy" id="589873"/>
    <lineage>
        <taxon>Bacteria</taxon>
        <taxon>Pseudomonadati</taxon>
        <taxon>Pseudomonadota</taxon>
        <taxon>Gammaproteobacteria</taxon>
        <taxon>Alteromonadales</taxon>
        <taxon>Alteromonadaceae</taxon>
        <taxon>Alteromonas/Salinimonas group</taxon>
        <taxon>Alteromonas</taxon>
    </lineage>
</organism>
<accession>A0A350NZE1</accession>
<protein>
    <recommendedName>
        <fullName evidence="3">Ubiquitin-activating enzyme E1 FCCH domain-containing protein</fullName>
    </recommendedName>
</protein>
<evidence type="ECO:0000313" key="2">
    <source>
        <dbReference type="Proteomes" id="UP000263517"/>
    </source>
</evidence>
<dbReference type="AlphaFoldDB" id="A0A350NZE1"/>